<reference evidence="3" key="1">
    <citation type="submission" date="2025-08" db="UniProtKB">
        <authorList>
            <consortium name="RefSeq"/>
        </authorList>
    </citation>
    <scope>IDENTIFICATION</scope>
    <source>
        <tissue evidence="3">Kidney</tissue>
    </source>
</reference>
<proteinExistence type="predicted"/>
<dbReference type="Proteomes" id="UP000081671">
    <property type="component" value="Unplaced"/>
</dbReference>
<feature type="compositionally biased region" description="Low complexity" evidence="1">
    <location>
        <begin position="112"/>
        <end position="121"/>
    </location>
</feature>
<dbReference type="AlphaFoldDB" id="A0A1S3EL95"/>
<sequence length="189" mass="20149">MPWSDTQKISPHVPRGSSSRKSPQIEEVLSRRKVLRGLLESPRPPRLLGYHTGPGGDPPQQPLEAQAGGLGWVPLTGGHVDRIVERADSRGAETTGCPPQRPPTPRRGRAGRGSAVPPGGALRARLSHGTGAPRALPEPRVPAPRPPPPRTGTTFPIAPRGCERAPASKRLRGFRCPCPRPPPAQPQCL</sequence>
<name>A0A1S3EL95_DIPOR</name>
<evidence type="ECO:0000313" key="3">
    <source>
        <dbReference type="RefSeq" id="XP_012864724.1"/>
    </source>
</evidence>
<dbReference type="RefSeq" id="XP_012864724.1">
    <property type="nucleotide sequence ID" value="XM_013009270.1"/>
</dbReference>
<organism evidence="2 3">
    <name type="scientific">Dipodomys ordii</name>
    <name type="common">Ord's kangaroo rat</name>
    <dbReference type="NCBI Taxonomy" id="10020"/>
    <lineage>
        <taxon>Eukaryota</taxon>
        <taxon>Metazoa</taxon>
        <taxon>Chordata</taxon>
        <taxon>Craniata</taxon>
        <taxon>Vertebrata</taxon>
        <taxon>Euteleostomi</taxon>
        <taxon>Mammalia</taxon>
        <taxon>Eutheria</taxon>
        <taxon>Euarchontoglires</taxon>
        <taxon>Glires</taxon>
        <taxon>Rodentia</taxon>
        <taxon>Castorimorpha</taxon>
        <taxon>Heteromyidae</taxon>
        <taxon>Dipodomyinae</taxon>
        <taxon>Dipodomys</taxon>
    </lineage>
</organism>
<evidence type="ECO:0000256" key="1">
    <source>
        <dbReference type="SAM" id="MobiDB-lite"/>
    </source>
</evidence>
<feature type="compositionally biased region" description="Pro residues" evidence="1">
    <location>
        <begin position="178"/>
        <end position="189"/>
    </location>
</feature>
<dbReference type="KEGG" id="dord:105980433"/>
<feature type="compositionally biased region" description="Pro residues" evidence="1">
    <location>
        <begin position="139"/>
        <end position="150"/>
    </location>
</feature>
<accession>A0A1S3EL95</accession>
<evidence type="ECO:0000313" key="2">
    <source>
        <dbReference type="Proteomes" id="UP000081671"/>
    </source>
</evidence>
<protein>
    <submittedName>
        <fullName evidence="3">Basic proline-rich protein-like</fullName>
    </submittedName>
</protein>
<dbReference type="GeneID" id="105980433"/>
<feature type="compositionally biased region" description="Basic and acidic residues" evidence="1">
    <location>
        <begin position="79"/>
        <end position="91"/>
    </location>
</feature>
<feature type="region of interest" description="Disordered" evidence="1">
    <location>
        <begin position="1"/>
        <end position="162"/>
    </location>
</feature>
<feature type="region of interest" description="Disordered" evidence="1">
    <location>
        <begin position="170"/>
        <end position="189"/>
    </location>
</feature>
<keyword evidence="2" id="KW-1185">Reference proteome</keyword>
<dbReference type="InParanoid" id="A0A1S3EL95"/>
<gene>
    <name evidence="3" type="primary">LOC105980433</name>
</gene>